<reference evidence="3" key="2">
    <citation type="submission" date="2020-05" db="UniProtKB">
        <authorList>
            <consortium name="EnsemblMetazoa"/>
        </authorList>
    </citation>
    <scope>IDENTIFICATION</scope>
    <source>
        <strain evidence="3">wikel</strain>
    </source>
</reference>
<dbReference type="PaxDb" id="6945-B7P3X3"/>
<feature type="region of interest" description="Disordered" evidence="1">
    <location>
        <begin position="80"/>
        <end position="172"/>
    </location>
</feature>
<dbReference type="HOGENOM" id="CLU_1556973_0_0_1"/>
<dbReference type="InParanoid" id="B7P3X3"/>
<sequence>MLQTSSRCSLALPKACRLEQHGSKSPHRPRSPRSSWRILSSVGAVGHSGMFKTSTVAVGSASVLPKMSFSAHISISFAEGVTETSEDSRSSSVSNGGPEWPSSTSERLAPRSNMHRSSRYLFGRSSSDQPSTSAKTAQKCSQGSLDCTKSVQEQLGIPKSRVYQSVEPSDRT</sequence>
<gene>
    <name evidence="2" type="ORF">IscW_ISCW015599</name>
</gene>
<accession>B7P3X3</accession>
<reference evidence="2 4" key="1">
    <citation type="submission" date="2008-03" db="EMBL/GenBank/DDBJ databases">
        <title>Annotation of Ixodes scapularis.</title>
        <authorList>
            <consortium name="Ixodes scapularis Genome Project Consortium"/>
            <person name="Caler E."/>
            <person name="Hannick L.I."/>
            <person name="Bidwell S."/>
            <person name="Joardar V."/>
            <person name="Thiagarajan M."/>
            <person name="Amedeo P."/>
            <person name="Galinsky K.J."/>
            <person name="Schobel S."/>
            <person name="Inman J."/>
            <person name="Hostetler J."/>
            <person name="Miller J."/>
            <person name="Hammond M."/>
            <person name="Megy K."/>
            <person name="Lawson D."/>
            <person name="Kodira C."/>
            <person name="Sutton G."/>
            <person name="Meyer J."/>
            <person name="Hill C.A."/>
            <person name="Birren B."/>
            <person name="Nene V."/>
            <person name="Collins F."/>
            <person name="Alarcon-Chaidez F."/>
            <person name="Wikel S."/>
            <person name="Strausberg R."/>
        </authorList>
    </citation>
    <scope>NUCLEOTIDE SEQUENCE [LARGE SCALE GENOMIC DNA]</scope>
    <source>
        <strain evidence="4">Wikel</strain>
        <strain evidence="2">Wikel colony</strain>
    </source>
</reference>
<dbReference type="EnsemblMetazoa" id="ISCW015599-RA">
    <property type="protein sequence ID" value="ISCW015599-PA"/>
    <property type="gene ID" value="ISCW015599"/>
</dbReference>
<dbReference type="VEuPathDB" id="VectorBase:ISCI015599"/>
<name>B7P3X3_IXOSC</name>
<feature type="compositionally biased region" description="Polar residues" evidence="1">
    <location>
        <begin position="124"/>
        <end position="153"/>
    </location>
</feature>
<keyword evidence="4" id="KW-1185">Reference proteome</keyword>
<dbReference type="EMBL" id="DS631284">
    <property type="protein sequence ID" value="EEC01295.1"/>
    <property type="molecule type" value="Genomic_DNA"/>
</dbReference>
<organism>
    <name type="scientific">Ixodes scapularis</name>
    <name type="common">Black-legged tick</name>
    <name type="synonym">Deer tick</name>
    <dbReference type="NCBI Taxonomy" id="6945"/>
    <lineage>
        <taxon>Eukaryota</taxon>
        <taxon>Metazoa</taxon>
        <taxon>Ecdysozoa</taxon>
        <taxon>Arthropoda</taxon>
        <taxon>Chelicerata</taxon>
        <taxon>Arachnida</taxon>
        <taxon>Acari</taxon>
        <taxon>Parasitiformes</taxon>
        <taxon>Ixodida</taxon>
        <taxon>Ixodoidea</taxon>
        <taxon>Ixodidae</taxon>
        <taxon>Ixodinae</taxon>
        <taxon>Ixodes</taxon>
    </lineage>
</organism>
<dbReference type="AlphaFoldDB" id="B7P3X3"/>
<feature type="compositionally biased region" description="Polar residues" evidence="1">
    <location>
        <begin position="162"/>
        <end position="172"/>
    </location>
</feature>
<dbReference type="EMBL" id="ABJB010483508">
    <property type="status" value="NOT_ANNOTATED_CDS"/>
    <property type="molecule type" value="Genomic_DNA"/>
</dbReference>
<evidence type="ECO:0000313" key="4">
    <source>
        <dbReference type="Proteomes" id="UP000001555"/>
    </source>
</evidence>
<dbReference type="VEuPathDB" id="VectorBase:ISCW015599"/>
<evidence type="ECO:0000313" key="2">
    <source>
        <dbReference type="EMBL" id="EEC01295.1"/>
    </source>
</evidence>
<dbReference type="Proteomes" id="UP000001555">
    <property type="component" value="Unassembled WGS sequence"/>
</dbReference>
<evidence type="ECO:0000313" key="3">
    <source>
        <dbReference type="EnsemblMetazoa" id="ISCW015599-PA"/>
    </source>
</evidence>
<protein>
    <submittedName>
        <fullName evidence="2 3">Uncharacterized protein</fullName>
    </submittedName>
</protein>
<proteinExistence type="predicted"/>
<evidence type="ECO:0000256" key="1">
    <source>
        <dbReference type="SAM" id="MobiDB-lite"/>
    </source>
</evidence>